<dbReference type="Proteomes" id="UP000070258">
    <property type="component" value="Unassembled WGS sequence"/>
</dbReference>
<dbReference type="EMBL" id="LSRF01000002">
    <property type="protein sequence ID" value="KXP14334.1"/>
    <property type="molecule type" value="Genomic_DNA"/>
</dbReference>
<dbReference type="AlphaFoldDB" id="A0A138AV87"/>
<gene>
    <name evidence="1" type="ORF">AXK60_20490</name>
</gene>
<evidence type="ECO:0000313" key="2">
    <source>
        <dbReference type="Proteomes" id="UP000070258"/>
    </source>
</evidence>
<evidence type="ECO:0000313" key="1">
    <source>
        <dbReference type="EMBL" id="KXP14334.1"/>
    </source>
</evidence>
<reference evidence="2" key="1">
    <citation type="submission" date="2016-02" db="EMBL/GenBank/DDBJ databases">
        <authorList>
            <person name="Wen L."/>
            <person name="He K."/>
            <person name="Yang H."/>
        </authorList>
    </citation>
    <scope>NUCLEOTIDE SEQUENCE [LARGE SCALE GENOMIC DNA]</scope>
    <source>
        <strain evidence="2">JCM 15929</strain>
    </source>
</reference>
<accession>A0A138AV87</accession>
<organism evidence="1 2">
    <name type="scientific">Tsukamurella pseudospumae</name>
    <dbReference type="NCBI Taxonomy" id="239498"/>
    <lineage>
        <taxon>Bacteria</taxon>
        <taxon>Bacillati</taxon>
        <taxon>Actinomycetota</taxon>
        <taxon>Actinomycetes</taxon>
        <taxon>Mycobacteriales</taxon>
        <taxon>Tsukamurellaceae</taxon>
        <taxon>Tsukamurella</taxon>
    </lineage>
</organism>
<comment type="caution">
    <text evidence="1">The sequence shown here is derived from an EMBL/GenBank/DDBJ whole genome shotgun (WGS) entry which is preliminary data.</text>
</comment>
<sequence>MQRLHGALIAPASDADLDAMVAGANAAAGYVHPGLREALWHARPDLLGLDEPGIDSRRIRAVPSDTGDGVWIWYVPAERSPTLGNAAAARITVAIDSTDEDLLAQVQQRLAMDGVPVQEFATQEARRRRERLRKD</sequence>
<name>A0A138AV87_9ACTN</name>
<protein>
    <submittedName>
        <fullName evidence="1">Uncharacterized protein</fullName>
    </submittedName>
</protein>
<proteinExistence type="predicted"/>